<accession>A0A6G8RA06</accession>
<dbReference type="EMBL" id="MT074433">
    <property type="protein sequence ID" value="QIN98217.1"/>
    <property type="molecule type" value="Genomic_DNA"/>
</dbReference>
<reference evidence="2" key="1">
    <citation type="submission" date="2020-02" db="EMBL/GenBank/DDBJ databases">
        <authorList>
            <person name="Olsen N.S."/>
            <person name="Forero-Junco L."/>
            <person name="Kot W."/>
            <person name="Hansen L.H."/>
        </authorList>
    </citation>
    <scope>NUCLEOTIDE SEQUENCE [LARGE SCALE GENOMIC DNA]</scope>
</reference>
<evidence type="ECO:0000313" key="2">
    <source>
        <dbReference type="Proteomes" id="UP000503185"/>
    </source>
</evidence>
<organism evidence="1 2">
    <name type="scientific">Salmonella phage slyngel</name>
    <dbReference type="NCBI Taxonomy" id="2713321"/>
    <lineage>
        <taxon>Viruses</taxon>
        <taxon>Duplodnaviria</taxon>
        <taxon>Heunggongvirae</taxon>
        <taxon>Uroviricota</taxon>
        <taxon>Caudoviricetes</taxon>
        <taxon>Drexlerviridae</taxon>
        <taxon>Tempevirinae</taxon>
        <taxon>Hanrivervirus</taxon>
        <taxon>Hanrivervirus slyngel</taxon>
    </lineage>
</organism>
<dbReference type="Proteomes" id="UP000503185">
    <property type="component" value="Segment"/>
</dbReference>
<sequence>MMQSTVIKFLGSDCEEVNECFTAGKRYHADVSSAGNYFVYDDHGDTWVIDQDDEEFSVE</sequence>
<evidence type="ECO:0000313" key="1">
    <source>
        <dbReference type="EMBL" id="QIN98217.1"/>
    </source>
</evidence>
<gene>
    <name evidence="1" type="ORF">slyngel_74</name>
</gene>
<name>A0A6G8RA06_9CAUD</name>
<proteinExistence type="predicted"/>
<keyword evidence="2" id="KW-1185">Reference proteome</keyword>
<protein>
    <submittedName>
        <fullName evidence="1">Uncharacterized protein</fullName>
    </submittedName>
</protein>